<dbReference type="Gene3D" id="2.40.160.20">
    <property type="match status" value="1"/>
</dbReference>
<dbReference type="PANTHER" id="PTHR36920:SF1">
    <property type="entry name" value="OUTER MEMBRANE PROTEIN W"/>
    <property type="match status" value="1"/>
</dbReference>
<dbReference type="GO" id="GO:0055085">
    <property type="term" value="P:transmembrane transport"/>
    <property type="evidence" value="ECO:0007669"/>
    <property type="project" value="TreeGrafter"/>
</dbReference>
<sequence>MPGGVHVARTTSHGSQKSSGVSTLEKPVQHASHRHTEALLRSRQFVAGVARDLLRLTRVKFAAATCFYHRTCSFTTLENIMKPAFGAAAIAAALITGAAFCSASANAQNASHTSATSAPDTPQTTRTFGFIKESSQGIYAGDILARVRAIGIMPDSHASGSVLPSLGVTVNNAIVPELDFTYMILDNVGVELILGMSRHQLTSSIGHLGGVNVLPPTLLLQYHFNHAGKIRPYVGAGINYTRFWNSNLNAGGTPIEIKNHSVGPALQAGVDIQMTKNLFFNIDIKKIWMKTDTSLAGTDLGTLHIDPLIVGVGVGMKF</sequence>
<dbReference type="GO" id="GO:0009279">
    <property type="term" value="C:cell outer membrane"/>
    <property type="evidence" value="ECO:0007669"/>
    <property type="project" value="UniProtKB-SubCell"/>
</dbReference>
<evidence type="ECO:0000313" key="4">
    <source>
        <dbReference type="Proteomes" id="UP000414136"/>
    </source>
</evidence>
<accession>A0A5E4ZWN8</accession>
<gene>
    <name evidence="3" type="primary">ompW_3</name>
    <name evidence="3" type="ORF">PCA31118_01944</name>
</gene>
<evidence type="ECO:0000313" key="3">
    <source>
        <dbReference type="EMBL" id="VVE65228.1"/>
    </source>
</evidence>
<dbReference type="InterPro" id="IPR011250">
    <property type="entry name" value="OMP/PagP_B-barrel"/>
</dbReference>
<feature type="region of interest" description="Disordered" evidence="2">
    <location>
        <begin position="1"/>
        <end position="35"/>
    </location>
</feature>
<dbReference type="AlphaFoldDB" id="A0A5E4ZWN8"/>
<protein>
    <submittedName>
        <fullName evidence="3">Outer membrane protein W</fullName>
    </submittedName>
</protein>
<keyword evidence="4" id="KW-1185">Reference proteome</keyword>
<organism evidence="3 4">
    <name type="scientific">Pandoraea captiosa</name>
    <dbReference type="NCBI Taxonomy" id="2508302"/>
    <lineage>
        <taxon>Bacteria</taxon>
        <taxon>Pseudomonadati</taxon>
        <taxon>Pseudomonadota</taxon>
        <taxon>Betaproteobacteria</taxon>
        <taxon>Burkholderiales</taxon>
        <taxon>Burkholderiaceae</taxon>
        <taxon>Pandoraea</taxon>
    </lineage>
</organism>
<reference evidence="3 4" key="1">
    <citation type="submission" date="2019-08" db="EMBL/GenBank/DDBJ databases">
        <authorList>
            <person name="Peeters C."/>
        </authorList>
    </citation>
    <scope>NUCLEOTIDE SEQUENCE [LARGE SCALE GENOMIC DNA]</scope>
    <source>
        <strain evidence="3 4">LMG 31118</strain>
    </source>
</reference>
<dbReference type="EMBL" id="CABPSQ010000002">
    <property type="protein sequence ID" value="VVE65228.1"/>
    <property type="molecule type" value="Genomic_DNA"/>
</dbReference>
<dbReference type="PANTHER" id="PTHR36920">
    <property type="match status" value="1"/>
</dbReference>
<feature type="compositionally biased region" description="Polar residues" evidence="2">
    <location>
        <begin position="9"/>
        <end position="22"/>
    </location>
</feature>
<dbReference type="Pfam" id="PF03922">
    <property type="entry name" value="OmpW"/>
    <property type="match status" value="1"/>
</dbReference>
<name>A0A5E4ZWN8_9BURK</name>
<dbReference type="SUPFAM" id="SSF56925">
    <property type="entry name" value="OMPA-like"/>
    <property type="match status" value="1"/>
</dbReference>
<evidence type="ECO:0000256" key="2">
    <source>
        <dbReference type="SAM" id="MobiDB-lite"/>
    </source>
</evidence>
<dbReference type="Proteomes" id="UP000414136">
    <property type="component" value="Unassembled WGS sequence"/>
</dbReference>
<comment type="subcellular location">
    <subcellularLocation>
        <location evidence="1">Cell outer membrane</location>
    </subcellularLocation>
</comment>
<proteinExistence type="predicted"/>
<evidence type="ECO:0000256" key="1">
    <source>
        <dbReference type="ARBA" id="ARBA00004442"/>
    </source>
</evidence>
<dbReference type="InterPro" id="IPR005618">
    <property type="entry name" value="OMPW"/>
</dbReference>